<dbReference type="InterPro" id="IPR038765">
    <property type="entry name" value="Papain-like_cys_pep_sf"/>
</dbReference>
<organism evidence="8 9">
    <name type="scientific">Streptomyces spiramenti</name>
    <dbReference type="NCBI Taxonomy" id="2720606"/>
    <lineage>
        <taxon>Bacteria</taxon>
        <taxon>Bacillati</taxon>
        <taxon>Actinomycetota</taxon>
        <taxon>Actinomycetes</taxon>
        <taxon>Kitasatosporales</taxon>
        <taxon>Streptomycetaceae</taxon>
        <taxon>Streptomyces</taxon>
    </lineage>
</organism>
<keyword evidence="6" id="KW-0732">Signal</keyword>
<dbReference type="InterPro" id="IPR051202">
    <property type="entry name" value="Peptidase_C40"/>
</dbReference>
<dbReference type="Proteomes" id="UP000746503">
    <property type="component" value="Unassembled WGS sequence"/>
</dbReference>
<protein>
    <recommendedName>
        <fullName evidence="7">NlpC/P60 domain-containing protein</fullName>
    </recommendedName>
</protein>
<feature type="domain" description="NlpC/P60" evidence="7">
    <location>
        <begin position="262"/>
        <end position="377"/>
    </location>
</feature>
<evidence type="ECO:0000256" key="4">
    <source>
        <dbReference type="ARBA" id="ARBA00022807"/>
    </source>
</evidence>
<dbReference type="PANTHER" id="PTHR47053">
    <property type="entry name" value="MUREIN DD-ENDOPEPTIDASE MEPH-RELATED"/>
    <property type="match status" value="1"/>
</dbReference>
<accession>A0ABX1ARA8</accession>
<feature type="region of interest" description="Disordered" evidence="5">
    <location>
        <begin position="29"/>
        <end position="51"/>
    </location>
</feature>
<feature type="region of interest" description="Disordered" evidence="5">
    <location>
        <begin position="207"/>
        <end position="265"/>
    </location>
</feature>
<dbReference type="RefSeq" id="WP_167935155.1">
    <property type="nucleotide sequence ID" value="NZ_JAAVJB010000254.1"/>
</dbReference>
<feature type="signal peptide" evidence="6">
    <location>
        <begin position="1"/>
        <end position="36"/>
    </location>
</feature>
<dbReference type="Gene3D" id="6.10.250.3150">
    <property type="match status" value="1"/>
</dbReference>
<dbReference type="Pfam" id="PF00877">
    <property type="entry name" value="NLPC_P60"/>
    <property type="match status" value="1"/>
</dbReference>
<feature type="region of interest" description="Disordered" evidence="5">
    <location>
        <begin position="153"/>
        <end position="190"/>
    </location>
</feature>
<evidence type="ECO:0000313" key="9">
    <source>
        <dbReference type="Proteomes" id="UP000746503"/>
    </source>
</evidence>
<feature type="compositionally biased region" description="Gly residues" evidence="5">
    <location>
        <begin position="246"/>
        <end position="262"/>
    </location>
</feature>
<feature type="compositionally biased region" description="Basic and acidic residues" evidence="5">
    <location>
        <begin position="161"/>
        <end position="183"/>
    </location>
</feature>
<sequence>MASHRRPKQPSRARVSFFGAAAAATVALTSQGSASATPNQSKDEVKERVDELHEEAATINEEYIGAVERAETLQEEADKLQESVARGQEELNELRNSIGSVASAQYRNGGMTPSVQLFLSADPDGYLDRASTLDQITGKQAEALRNIEAKQRVLGQQRAEASAKLESLEESRAEAKERKDEIQGKLTEARQLLNRLTEEERAAIAAEEREAEAAAQREAEAAADRASRSDGRSDTPSTSSGSTGSSSGGGSSVAPGGGGGGSSYAQSAISAAQSKIGSPYVFGSTGPTTFDCSGLTGWAYKQAGISLPRTSQAQAAAGTRVSADNLQPGDLVLYYGGLTHIGIYVGNGQILHAPRTGSTVSYAPLHSMPFQFGVRVA</sequence>
<dbReference type="PANTHER" id="PTHR47053:SF1">
    <property type="entry name" value="MUREIN DD-ENDOPEPTIDASE MEPH-RELATED"/>
    <property type="match status" value="1"/>
</dbReference>
<feature type="compositionally biased region" description="Polar residues" evidence="5">
    <location>
        <begin position="29"/>
        <end position="40"/>
    </location>
</feature>
<feature type="compositionally biased region" description="Basic and acidic residues" evidence="5">
    <location>
        <begin position="41"/>
        <end position="51"/>
    </location>
</feature>
<evidence type="ECO:0000259" key="7">
    <source>
        <dbReference type="PROSITE" id="PS51935"/>
    </source>
</evidence>
<comment type="similarity">
    <text evidence="1">Belongs to the peptidase C40 family.</text>
</comment>
<dbReference type="EMBL" id="JAAVJB010000254">
    <property type="protein sequence ID" value="NJP68671.1"/>
    <property type="molecule type" value="Genomic_DNA"/>
</dbReference>
<keyword evidence="3" id="KW-0378">Hydrolase</keyword>
<evidence type="ECO:0000256" key="6">
    <source>
        <dbReference type="SAM" id="SignalP"/>
    </source>
</evidence>
<name>A0ABX1ARA8_9ACTN</name>
<evidence type="ECO:0000256" key="1">
    <source>
        <dbReference type="ARBA" id="ARBA00007074"/>
    </source>
</evidence>
<keyword evidence="4" id="KW-0788">Thiol protease</keyword>
<dbReference type="PROSITE" id="PS51935">
    <property type="entry name" value="NLPC_P60"/>
    <property type="match status" value="1"/>
</dbReference>
<feature type="compositionally biased region" description="Basic and acidic residues" evidence="5">
    <location>
        <begin position="207"/>
        <end position="233"/>
    </location>
</feature>
<evidence type="ECO:0000256" key="3">
    <source>
        <dbReference type="ARBA" id="ARBA00022801"/>
    </source>
</evidence>
<dbReference type="Gene3D" id="3.90.1720.10">
    <property type="entry name" value="endopeptidase domain like (from Nostoc punctiforme)"/>
    <property type="match status" value="1"/>
</dbReference>
<evidence type="ECO:0000256" key="5">
    <source>
        <dbReference type="SAM" id="MobiDB-lite"/>
    </source>
</evidence>
<proteinExistence type="inferred from homology"/>
<evidence type="ECO:0000256" key="2">
    <source>
        <dbReference type="ARBA" id="ARBA00022670"/>
    </source>
</evidence>
<dbReference type="InterPro" id="IPR000064">
    <property type="entry name" value="NLP_P60_dom"/>
</dbReference>
<feature type="chain" id="PRO_5045539261" description="NlpC/P60 domain-containing protein" evidence="6">
    <location>
        <begin position="37"/>
        <end position="377"/>
    </location>
</feature>
<evidence type="ECO:0000313" key="8">
    <source>
        <dbReference type="EMBL" id="NJP68671.1"/>
    </source>
</evidence>
<keyword evidence="2" id="KW-0645">Protease</keyword>
<reference evidence="8 9" key="1">
    <citation type="submission" date="2020-03" db="EMBL/GenBank/DDBJ databases">
        <title>Draft genome of Streptomyces sp. ventii, isolated from the Axial Seamount in the Pacific Ocean, and resequencing of the two type strains Streptomyces lonarensis strain NCL 716 and Streptomyces bohaiensis strain 11A07.</title>
        <authorList>
            <person name="Loughran R.M."/>
            <person name="Pfannmuller K.M."/>
            <person name="Wasson B.J."/>
            <person name="Deadmond M.C."/>
            <person name="Paddock B.E."/>
            <person name="Koyack M.J."/>
            <person name="Gallegos D.A."/>
            <person name="Mitchell E.A."/>
            <person name="Ushijima B."/>
            <person name="Saw J.H."/>
            <person name="Mcphail K.L."/>
            <person name="Videau P."/>
        </authorList>
    </citation>
    <scope>NUCLEOTIDE SEQUENCE [LARGE SCALE GENOMIC DNA]</scope>
    <source>
        <strain evidence="9">5675061</strain>
    </source>
</reference>
<feature type="compositionally biased region" description="Low complexity" evidence="5">
    <location>
        <begin position="234"/>
        <end position="245"/>
    </location>
</feature>
<comment type="caution">
    <text evidence="8">The sequence shown here is derived from an EMBL/GenBank/DDBJ whole genome shotgun (WGS) entry which is preliminary data.</text>
</comment>
<dbReference type="SUPFAM" id="SSF54001">
    <property type="entry name" value="Cysteine proteinases"/>
    <property type="match status" value="1"/>
</dbReference>
<keyword evidence="9" id="KW-1185">Reference proteome</keyword>
<gene>
    <name evidence="8" type="ORF">HCJ92_20835</name>
</gene>